<feature type="transmembrane region" description="Helical" evidence="5">
    <location>
        <begin position="140"/>
        <end position="163"/>
    </location>
</feature>
<feature type="transmembrane region" description="Helical" evidence="5">
    <location>
        <begin position="115"/>
        <end position="134"/>
    </location>
</feature>
<sequence>MAILFAIVCLTWGTTWLGIKLAVDTVPPLLAAGLRFVIAFPLLYLIARAQRAPLLFPEGQGGLFVLIVILYFALPYLLINAGEQYVSSGLAALLFSTMPVFTVIFSVLILREPIWATQLVGIVGGFFSLGMILHEQGVGFAYRSLFGAAAILLAALLHAYCYVTTKKRGAAIGIVTFNTLPIGIAGIALTLVGVIVERPDVSQFSATSLGALVYLGTVASVGGFLAYFHLLKQLSPVVLSFVFLIFPVIAVILSGWLEHRGVSPAFAGYCVVLIAAFALTKLQIGRLSRARV</sequence>
<dbReference type="PANTHER" id="PTHR32322">
    <property type="entry name" value="INNER MEMBRANE TRANSPORTER"/>
    <property type="match status" value="1"/>
</dbReference>
<evidence type="ECO:0000256" key="2">
    <source>
        <dbReference type="ARBA" id="ARBA00022692"/>
    </source>
</evidence>
<evidence type="ECO:0000313" key="8">
    <source>
        <dbReference type="Proteomes" id="UP000013042"/>
    </source>
</evidence>
<dbReference type="InterPro" id="IPR037185">
    <property type="entry name" value="EmrE-like"/>
</dbReference>
<organism evidence="7 8">
    <name type="scientific">Thauera aminoaromatica S2</name>
    <dbReference type="NCBI Taxonomy" id="1234381"/>
    <lineage>
        <taxon>Bacteria</taxon>
        <taxon>Pseudomonadati</taxon>
        <taxon>Pseudomonadota</taxon>
        <taxon>Betaproteobacteria</taxon>
        <taxon>Rhodocyclales</taxon>
        <taxon>Zoogloeaceae</taxon>
        <taxon>Thauera</taxon>
    </lineage>
</organism>
<feature type="transmembrane region" description="Helical" evidence="5">
    <location>
        <begin position="170"/>
        <end position="196"/>
    </location>
</feature>
<evidence type="ECO:0000313" key="7">
    <source>
        <dbReference type="EMBL" id="ENO89051.1"/>
    </source>
</evidence>
<dbReference type="EMBL" id="AMXD01000001">
    <property type="protein sequence ID" value="ENO89051.1"/>
    <property type="molecule type" value="Genomic_DNA"/>
</dbReference>
<dbReference type="InterPro" id="IPR050638">
    <property type="entry name" value="AA-Vitamin_Transporters"/>
</dbReference>
<feature type="transmembrane region" description="Helical" evidence="5">
    <location>
        <begin position="27"/>
        <end position="47"/>
    </location>
</feature>
<comment type="subcellular location">
    <subcellularLocation>
        <location evidence="1">Membrane</location>
        <topology evidence="1">Multi-pass membrane protein</topology>
    </subcellularLocation>
</comment>
<keyword evidence="4 5" id="KW-0472">Membrane</keyword>
<keyword evidence="2 5" id="KW-0812">Transmembrane</keyword>
<dbReference type="RefSeq" id="WP_004265648.1">
    <property type="nucleotide sequence ID" value="NZ_AMXD01000001.1"/>
</dbReference>
<dbReference type="InterPro" id="IPR000620">
    <property type="entry name" value="EamA_dom"/>
</dbReference>
<feature type="domain" description="EamA" evidence="6">
    <location>
        <begin position="2"/>
        <end position="132"/>
    </location>
</feature>
<evidence type="ECO:0000256" key="1">
    <source>
        <dbReference type="ARBA" id="ARBA00004141"/>
    </source>
</evidence>
<gene>
    <name evidence="7" type="ORF">C665_00595</name>
</gene>
<dbReference type="GO" id="GO:0016020">
    <property type="term" value="C:membrane"/>
    <property type="evidence" value="ECO:0007669"/>
    <property type="project" value="UniProtKB-SubCell"/>
</dbReference>
<accession>N6Y4D6</accession>
<feature type="transmembrane region" description="Helical" evidence="5">
    <location>
        <begin position="263"/>
        <end position="282"/>
    </location>
</feature>
<dbReference type="Proteomes" id="UP000013042">
    <property type="component" value="Unassembled WGS sequence"/>
</dbReference>
<evidence type="ECO:0000259" key="6">
    <source>
        <dbReference type="Pfam" id="PF00892"/>
    </source>
</evidence>
<dbReference type="SUPFAM" id="SSF103481">
    <property type="entry name" value="Multidrug resistance efflux transporter EmrE"/>
    <property type="match status" value="1"/>
</dbReference>
<dbReference type="Pfam" id="PF00892">
    <property type="entry name" value="EamA"/>
    <property type="match status" value="2"/>
</dbReference>
<evidence type="ECO:0000256" key="4">
    <source>
        <dbReference type="ARBA" id="ARBA00023136"/>
    </source>
</evidence>
<proteinExistence type="predicted"/>
<name>N6Y4D6_THASP</name>
<feature type="transmembrane region" description="Helical" evidence="5">
    <location>
        <begin position="59"/>
        <end position="79"/>
    </location>
</feature>
<comment type="caution">
    <text evidence="7">The sequence shown here is derived from an EMBL/GenBank/DDBJ whole genome shotgun (WGS) entry which is preliminary data.</text>
</comment>
<keyword evidence="3 5" id="KW-1133">Transmembrane helix</keyword>
<evidence type="ECO:0000256" key="5">
    <source>
        <dbReference type="SAM" id="Phobius"/>
    </source>
</evidence>
<protein>
    <recommendedName>
        <fullName evidence="6">EamA domain-containing protein</fullName>
    </recommendedName>
</protein>
<feature type="transmembrane region" description="Helical" evidence="5">
    <location>
        <begin position="208"/>
        <end position="230"/>
    </location>
</feature>
<evidence type="ECO:0000256" key="3">
    <source>
        <dbReference type="ARBA" id="ARBA00022989"/>
    </source>
</evidence>
<feature type="domain" description="EamA" evidence="6">
    <location>
        <begin position="146"/>
        <end position="277"/>
    </location>
</feature>
<dbReference type="PANTHER" id="PTHR32322:SF14">
    <property type="entry name" value="PROTEIN PAGO"/>
    <property type="match status" value="1"/>
</dbReference>
<feature type="transmembrane region" description="Helical" evidence="5">
    <location>
        <begin position="85"/>
        <end position="108"/>
    </location>
</feature>
<dbReference type="AlphaFoldDB" id="N6Y4D6"/>
<feature type="transmembrane region" description="Helical" evidence="5">
    <location>
        <begin position="237"/>
        <end position="257"/>
    </location>
</feature>
<reference evidence="7 8" key="1">
    <citation type="submission" date="2012-09" db="EMBL/GenBank/DDBJ databases">
        <title>Draft Genome Sequences of 6 Strains from Genus Thauera.</title>
        <authorList>
            <person name="Liu B."/>
            <person name="Shapleigh J.P."/>
            <person name="Frostegard A.H."/>
        </authorList>
    </citation>
    <scope>NUCLEOTIDE SEQUENCE [LARGE SCALE GENOMIC DNA]</scope>
    <source>
        <strain evidence="7 8">S2</strain>
    </source>
</reference>